<dbReference type="SUPFAM" id="SSF88713">
    <property type="entry name" value="Glycoside hydrolase/deacetylase"/>
    <property type="match status" value="1"/>
</dbReference>
<dbReference type="PANTHER" id="PTHR34216">
    <property type="match status" value="1"/>
</dbReference>
<dbReference type="InterPro" id="IPR002509">
    <property type="entry name" value="NODB_dom"/>
</dbReference>
<dbReference type="InterPro" id="IPR011330">
    <property type="entry name" value="Glyco_hydro/deAcase_b/a-brl"/>
</dbReference>
<dbReference type="GO" id="GO:0005975">
    <property type="term" value="P:carbohydrate metabolic process"/>
    <property type="evidence" value="ECO:0007669"/>
    <property type="project" value="InterPro"/>
</dbReference>
<evidence type="ECO:0000313" key="3">
    <source>
        <dbReference type="EMBL" id="SVB47999.1"/>
    </source>
</evidence>
<dbReference type="EMBL" id="UINC01043654">
    <property type="protein sequence ID" value="SVB47999.1"/>
    <property type="molecule type" value="Genomic_DNA"/>
</dbReference>
<dbReference type="GO" id="GO:0016810">
    <property type="term" value="F:hydrolase activity, acting on carbon-nitrogen (but not peptide) bonds"/>
    <property type="evidence" value="ECO:0007669"/>
    <property type="project" value="InterPro"/>
</dbReference>
<dbReference type="PROSITE" id="PS51677">
    <property type="entry name" value="NODB"/>
    <property type="match status" value="1"/>
</dbReference>
<dbReference type="Gene3D" id="3.20.20.370">
    <property type="entry name" value="Glycoside hydrolase/deacetylase"/>
    <property type="match status" value="1"/>
</dbReference>
<dbReference type="Pfam" id="PF01522">
    <property type="entry name" value="Polysacc_deac_1"/>
    <property type="match status" value="2"/>
</dbReference>
<reference evidence="3" key="1">
    <citation type="submission" date="2018-05" db="EMBL/GenBank/DDBJ databases">
        <authorList>
            <person name="Lanie J.A."/>
            <person name="Ng W.-L."/>
            <person name="Kazmierczak K.M."/>
            <person name="Andrzejewski T.M."/>
            <person name="Davidsen T.M."/>
            <person name="Wayne K.J."/>
            <person name="Tettelin H."/>
            <person name="Glass J.I."/>
            <person name="Rusch D."/>
            <person name="Podicherti R."/>
            <person name="Tsui H.-C.T."/>
            <person name="Winkler M.E."/>
        </authorList>
    </citation>
    <scope>NUCLEOTIDE SEQUENCE</scope>
</reference>
<dbReference type="PANTHER" id="PTHR34216:SF7">
    <property type="entry name" value="POLY-BETA-1,6-N-ACETYL-D-GLUCOSAMINE N-DEACETYLASE"/>
    <property type="match status" value="1"/>
</dbReference>
<organism evidence="3">
    <name type="scientific">marine metagenome</name>
    <dbReference type="NCBI Taxonomy" id="408172"/>
    <lineage>
        <taxon>unclassified sequences</taxon>
        <taxon>metagenomes</taxon>
        <taxon>ecological metagenomes</taxon>
    </lineage>
</organism>
<dbReference type="AlphaFoldDB" id="A0A382EC57"/>
<name>A0A382EC57_9ZZZZ</name>
<proteinExistence type="predicted"/>
<evidence type="ECO:0000259" key="2">
    <source>
        <dbReference type="PROSITE" id="PS51677"/>
    </source>
</evidence>
<evidence type="ECO:0000256" key="1">
    <source>
        <dbReference type="ARBA" id="ARBA00022729"/>
    </source>
</evidence>
<feature type="domain" description="NodB homology" evidence="2">
    <location>
        <begin position="90"/>
        <end position="335"/>
    </location>
</feature>
<dbReference type="InterPro" id="IPR051398">
    <property type="entry name" value="Polysacch_Deacetylase"/>
</dbReference>
<protein>
    <recommendedName>
        <fullName evidence="2">NodB homology domain-containing protein</fullName>
    </recommendedName>
</protein>
<sequence>MKQFLKKSFYTLAGLPLLHHFGNPWRGRACVLYYHRVIPEDKVEKDNSPNSELIVPTLRFTEQMEYLAKNHQVVSIDGLVEHLEGDSNRFVVAVTFDDGYKDNLVHALPILEKFNIPATIYITTRFPEGDTWMWWYEIWDYLKKIKVLEESYSDKLKKWNLGNLKQKMNCFSELSDRIMKLSGKGQEEMVENLTKNQERKQYPHLCLNWDEVKILDQHPLVSIGAHTHSHLNLKQLTEEDVFSEMSRCKVLLEEQLEHPIEHFAYPFGSANEADMREFKLASRCGFRSAVTTRHETIRSLPLYAIPRLGVPSFLTKQGMNGFLSGWNHLVRRMFE</sequence>
<gene>
    <name evidence="3" type="ORF">METZ01_LOCUS200853</name>
</gene>
<keyword evidence="1" id="KW-0732">Signal</keyword>
<accession>A0A382EC57</accession>